<comment type="caution">
    <text evidence="3">The sequence shown here is derived from an EMBL/GenBank/DDBJ whole genome shotgun (WGS) entry which is preliminary data.</text>
</comment>
<dbReference type="AlphaFoldDB" id="A0A1T3MB83"/>
<accession>A0A1T3MB83</accession>
<feature type="domain" description="GH16" evidence="2">
    <location>
        <begin position="100"/>
        <end position="382"/>
    </location>
</feature>
<dbReference type="GO" id="GO:0005975">
    <property type="term" value="P:carbohydrate metabolic process"/>
    <property type="evidence" value="ECO:0007669"/>
    <property type="project" value="InterPro"/>
</dbReference>
<dbReference type="EMBL" id="MAHX01000019">
    <property type="protein sequence ID" value="OPC61719.1"/>
    <property type="molecule type" value="Genomic_DNA"/>
</dbReference>
<keyword evidence="4" id="KW-1185">Reference proteome</keyword>
<organism evidence="3 4">
    <name type="scientific">Elizabethkingia occulta</name>
    <dbReference type="NCBI Taxonomy" id="1867263"/>
    <lineage>
        <taxon>Bacteria</taxon>
        <taxon>Pseudomonadati</taxon>
        <taxon>Bacteroidota</taxon>
        <taxon>Flavobacteriia</taxon>
        <taxon>Flavobacteriales</taxon>
        <taxon>Weeksellaceae</taxon>
        <taxon>Elizabethkingia</taxon>
    </lineage>
</organism>
<dbReference type="RefSeq" id="WP_078772873.1">
    <property type="nucleotide sequence ID" value="NZ_CBCSBR010000011.1"/>
</dbReference>
<dbReference type="GO" id="GO:0004553">
    <property type="term" value="F:hydrolase activity, hydrolyzing O-glycosyl compounds"/>
    <property type="evidence" value="ECO:0007669"/>
    <property type="project" value="InterPro"/>
</dbReference>
<dbReference type="Gene3D" id="2.60.120.200">
    <property type="match status" value="1"/>
</dbReference>
<dbReference type="SUPFAM" id="SSF49899">
    <property type="entry name" value="Concanavalin A-like lectins/glucanases"/>
    <property type="match status" value="1"/>
</dbReference>
<name>A0A1T3MB83_9FLAO</name>
<sequence>MKKTILLFCFSTGSIFAQSAKSGNTLQLLGTRSWIRVNLPMQQYTSYRLFWSTENTKPTSPNATINNSEVFYIQNVKPETTYYVWAETSQGLQKQIVKTSRQWALDNSELNELKSNPSSEAVPQGMKIFWQDEFNDKLLNKNKWTTNYFSSLNYTSEASKQEMLADRLQQPAYTLNGKFINLYVSDSLPKRSYSPNGGQKISSIQTYDWKKNENLLDNSRGGYFEVKVRRNSSGNPEGINTAFWFDSPGPDLRYYLEEGTNLNGTKGIRPKGQLFEIDVFEYLNAQFVLHGHVDQKGVFQRNLATHIAEGIDHINKWVTHGILWTPTSIKHYINGKLIKAYTDKHQVYSPNHFMNVFLGSYGSKGNVNMDIDYIRAYNWPLEKGNELPNPGFEDSGSLLPWEGNATLAPQKGIKNSTAALLNPGENIEQYVYLTPETTYRLEFSSKNKGIISVEDVAPVTGALSPIKTLEFTGQNSYSKKHLKFITGKDQAYNMKTIRISVKNTGNSAVFLDDITVKKIK</sequence>
<dbReference type="PROSITE" id="PS51762">
    <property type="entry name" value="GH16_2"/>
    <property type="match status" value="1"/>
</dbReference>
<dbReference type="CDD" id="cd00413">
    <property type="entry name" value="Glyco_hydrolase_16"/>
    <property type="match status" value="1"/>
</dbReference>
<reference evidence="3 4" key="1">
    <citation type="submission" date="2016-06" db="EMBL/GenBank/DDBJ databases">
        <title>Revisiting the taxonomy of the Elizabethkingia Genus based on Whole-Genome Sequencing, Optical Mapping, and MALDI-TOF.</title>
        <authorList>
            <person name="Nicholson A.C."/>
        </authorList>
    </citation>
    <scope>NUCLEOTIDE SEQUENCE [LARGE SCALE GENOMIC DNA]</scope>
    <source>
        <strain evidence="3 4">G4070</strain>
    </source>
</reference>
<evidence type="ECO:0000256" key="1">
    <source>
        <dbReference type="ARBA" id="ARBA00006865"/>
    </source>
</evidence>
<dbReference type="Proteomes" id="UP000190813">
    <property type="component" value="Unassembled WGS sequence"/>
</dbReference>
<dbReference type="InterPro" id="IPR000757">
    <property type="entry name" value="Beta-glucanase-like"/>
</dbReference>
<evidence type="ECO:0000259" key="2">
    <source>
        <dbReference type="PROSITE" id="PS51762"/>
    </source>
</evidence>
<gene>
    <name evidence="3" type="ORF">BAZ10_09885</name>
</gene>
<dbReference type="Gene3D" id="2.60.120.260">
    <property type="entry name" value="Galactose-binding domain-like"/>
    <property type="match status" value="1"/>
</dbReference>
<evidence type="ECO:0000313" key="4">
    <source>
        <dbReference type="Proteomes" id="UP000190813"/>
    </source>
</evidence>
<dbReference type="InterPro" id="IPR013320">
    <property type="entry name" value="ConA-like_dom_sf"/>
</dbReference>
<evidence type="ECO:0000313" key="3">
    <source>
        <dbReference type="EMBL" id="OPC61719.1"/>
    </source>
</evidence>
<comment type="similarity">
    <text evidence="1">Belongs to the glycosyl hydrolase 16 family.</text>
</comment>
<proteinExistence type="inferred from homology"/>
<dbReference type="Pfam" id="PF00722">
    <property type="entry name" value="Glyco_hydro_16"/>
    <property type="match status" value="1"/>
</dbReference>
<protein>
    <recommendedName>
        <fullName evidence="2">GH16 domain-containing protein</fullName>
    </recommendedName>
</protein>